<reference evidence="3" key="2">
    <citation type="submission" date="2020-09" db="EMBL/GenBank/DDBJ databases">
        <authorList>
            <person name="Sun Q."/>
            <person name="Ohkuma M."/>
        </authorList>
    </citation>
    <scope>NUCLEOTIDE SEQUENCE</scope>
    <source>
        <strain evidence="3">JCM 4386</strain>
    </source>
</reference>
<keyword evidence="2" id="KW-0472">Membrane</keyword>
<gene>
    <name evidence="3" type="ORF">GCM10010269_22020</name>
</gene>
<feature type="compositionally biased region" description="Basic and acidic residues" evidence="1">
    <location>
        <begin position="1"/>
        <end position="19"/>
    </location>
</feature>
<feature type="compositionally biased region" description="Pro residues" evidence="1">
    <location>
        <begin position="264"/>
        <end position="275"/>
    </location>
</feature>
<dbReference type="Proteomes" id="UP000606194">
    <property type="component" value="Unassembled WGS sequence"/>
</dbReference>
<evidence type="ECO:0000256" key="2">
    <source>
        <dbReference type="SAM" id="Phobius"/>
    </source>
</evidence>
<evidence type="ECO:0000313" key="4">
    <source>
        <dbReference type="Proteomes" id="UP000606194"/>
    </source>
</evidence>
<feature type="region of interest" description="Disordered" evidence="1">
    <location>
        <begin position="256"/>
        <end position="288"/>
    </location>
</feature>
<feature type="region of interest" description="Disordered" evidence="1">
    <location>
        <begin position="1"/>
        <end position="26"/>
    </location>
</feature>
<organism evidence="3 4">
    <name type="scientific">Streptomyces humidus</name>
    <dbReference type="NCBI Taxonomy" id="52259"/>
    <lineage>
        <taxon>Bacteria</taxon>
        <taxon>Bacillati</taxon>
        <taxon>Actinomycetota</taxon>
        <taxon>Actinomycetes</taxon>
        <taxon>Kitasatosporales</taxon>
        <taxon>Streptomycetaceae</taxon>
        <taxon>Streptomyces</taxon>
    </lineage>
</organism>
<comment type="caution">
    <text evidence="3">The sequence shown here is derived from an EMBL/GenBank/DDBJ whole genome shotgun (WGS) entry which is preliminary data.</text>
</comment>
<keyword evidence="2" id="KW-1133">Transmembrane helix</keyword>
<protein>
    <submittedName>
        <fullName evidence="3">Uncharacterized protein</fullName>
    </submittedName>
</protein>
<name>A0A918L2G6_9ACTN</name>
<sequence length="288" mass="31092">MTGKPDETRPGKPDTTKTAKRERRKPTLEEIPFVREVPVVASATMVVLRYVGAWLRGGDEESGGFGVRLLALGAAGYIALYFAEKHPGLWYAYGGAGFLLVTTVAVRTGLSAGRTVKDLEAAQAPTVAEEEQPSTDIQNDHEMAGEEDLEAEPLTVSPAEADAAFGLFVEHNVAFAVRTDPKGDRKGVHTDTLLKILHAKEMLTDWTEPMLRQKCKSLGIPVRKQMGIRGRNYFGVHIEDFEQSLGRAVRVPPQLVPDLTANAPTPPPSEPPAPPSEITLIQPPAGAG</sequence>
<evidence type="ECO:0000313" key="3">
    <source>
        <dbReference type="EMBL" id="GGR82457.1"/>
    </source>
</evidence>
<feature type="transmembrane region" description="Helical" evidence="2">
    <location>
        <begin position="65"/>
        <end position="83"/>
    </location>
</feature>
<dbReference type="EMBL" id="BMTL01000007">
    <property type="protein sequence ID" value="GGR82457.1"/>
    <property type="molecule type" value="Genomic_DNA"/>
</dbReference>
<accession>A0A918L2G6</accession>
<evidence type="ECO:0000256" key="1">
    <source>
        <dbReference type="SAM" id="MobiDB-lite"/>
    </source>
</evidence>
<dbReference type="RefSeq" id="WP_024126951.1">
    <property type="nucleotide sequence ID" value="NZ_BMTL01000007.1"/>
</dbReference>
<keyword evidence="2" id="KW-0812">Transmembrane</keyword>
<keyword evidence="4" id="KW-1185">Reference proteome</keyword>
<reference evidence="3" key="1">
    <citation type="journal article" date="2014" name="Int. J. Syst. Evol. Microbiol.">
        <title>Complete genome sequence of Corynebacterium casei LMG S-19264T (=DSM 44701T), isolated from a smear-ripened cheese.</title>
        <authorList>
            <consortium name="US DOE Joint Genome Institute (JGI-PGF)"/>
            <person name="Walter F."/>
            <person name="Albersmeier A."/>
            <person name="Kalinowski J."/>
            <person name="Ruckert C."/>
        </authorList>
    </citation>
    <scope>NUCLEOTIDE SEQUENCE</scope>
    <source>
        <strain evidence="3">JCM 4386</strain>
    </source>
</reference>
<feature type="transmembrane region" description="Helical" evidence="2">
    <location>
        <begin position="89"/>
        <end position="110"/>
    </location>
</feature>
<proteinExistence type="predicted"/>
<dbReference type="AlphaFoldDB" id="A0A918L2G6"/>